<evidence type="ECO:0000313" key="2">
    <source>
        <dbReference type="Proteomes" id="UP000561326"/>
    </source>
</evidence>
<dbReference type="RefSeq" id="WP_168975914.1">
    <property type="nucleotide sequence ID" value="NZ_JABAGO010000038.1"/>
</dbReference>
<proteinExistence type="predicted"/>
<reference evidence="1 2" key="1">
    <citation type="submission" date="2020-04" db="EMBL/GenBank/DDBJ databases">
        <authorList>
            <person name="Hitch T.C.A."/>
            <person name="Wylensek D."/>
            <person name="Clavel T."/>
        </authorList>
    </citation>
    <scope>NUCLEOTIDE SEQUENCE [LARGE SCALE GENOMIC DNA]</scope>
    <source>
        <strain evidence="1 2">WB01_D5_05</strain>
    </source>
</reference>
<sequence length="60" mass="7214">MRIRRLHLNIRNRNERVSLFNENFFGNFIEDPTLTYEGAPKEYEDIADYVRRPISEVINA</sequence>
<protein>
    <submittedName>
        <fullName evidence="1">Uncharacterized protein</fullName>
    </submittedName>
</protein>
<organism evidence="1 2">
    <name type="scientific">Aneurinibacillus aneurinilyticus</name>
    <name type="common">Bacillus aneurinolyticus</name>
    <dbReference type="NCBI Taxonomy" id="1391"/>
    <lineage>
        <taxon>Bacteria</taxon>
        <taxon>Bacillati</taxon>
        <taxon>Bacillota</taxon>
        <taxon>Bacilli</taxon>
        <taxon>Bacillales</taxon>
        <taxon>Paenibacillaceae</taxon>
        <taxon>Aneurinibacillus group</taxon>
        <taxon>Aneurinibacillus</taxon>
    </lineage>
</organism>
<name>A0A848D206_ANEAE</name>
<comment type="caution">
    <text evidence="1">The sequence shown here is derived from an EMBL/GenBank/DDBJ whole genome shotgun (WGS) entry which is preliminary data.</text>
</comment>
<gene>
    <name evidence="1" type="ORF">HF838_17560</name>
</gene>
<dbReference type="AlphaFoldDB" id="A0A848D206"/>
<dbReference type="EMBL" id="JABAGO010000038">
    <property type="protein sequence ID" value="NMF00043.1"/>
    <property type="molecule type" value="Genomic_DNA"/>
</dbReference>
<accession>A0A848D206</accession>
<dbReference type="Proteomes" id="UP000561326">
    <property type="component" value="Unassembled WGS sequence"/>
</dbReference>
<evidence type="ECO:0000313" key="1">
    <source>
        <dbReference type="EMBL" id="NMF00043.1"/>
    </source>
</evidence>